<dbReference type="Proteomes" id="UP000522590">
    <property type="component" value="Unassembled WGS sequence"/>
</dbReference>
<dbReference type="GO" id="GO:0003676">
    <property type="term" value="F:nucleic acid binding"/>
    <property type="evidence" value="ECO:0007669"/>
    <property type="project" value="InterPro"/>
</dbReference>
<dbReference type="RefSeq" id="WP_176644052.1">
    <property type="nucleotide sequence ID" value="NZ_JABXXS010000071.1"/>
</dbReference>
<feature type="region of interest" description="Disordered" evidence="1">
    <location>
        <begin position="538"/>
        <end position="557"/>
    </location>
</feature>
<dbReference type="SUPFAM" id="SSF53098">
    <property type="entry name" value="Ribonuclease H-like"/>
    <property type="match status" value="1"/>
</dbReference>
<protein>
    <submittedName>
        <fullName evidence="3">DDE-type integrase/transposase/recombinase</fullName>
    </submittedName>
</protein>
<proteinExistence type="predicted"/>
<dbReference type="InterPro" id="IPR009004">
    <property type="entry name" value="Transposase_Mu_C"/>
</dbReference>
<dbReference type="EMBL" id="JABXXS010000071">
    <property type="protein sequence ID" value="NVN38510.1"/>
    <property type="molecule type" value="Genomic_DNA"/>
</dbReference>
<dbReference type="GO" id="GO:0015074">
    <property type="term" value="P:DNA integration"/>
    <property type="evidence" value="ECO:0007669"/>
    <property type="project" value="InterPro"/>
</dbReference>
<evidence type="ECO:0000256" key="1">
    <source>
        <dbReference type="SAM" id="MobiDB-lite"/>
    </source>
</evidence>
<dbReference type="Gene3D" id="1.10.10.60">
    <property type="entry name" value="Homeodomain-like"/>
    <property type="match status" value="1"/>
</dbReference>
<dbReference type="InterPro" id="IPR012337">
    <property type="entry name" value="RNaseH-like_sf"/>
</dbReference>
<dbReference type="Pfam" id="PF09299">
    <property type="entry name" value="Mu-transpos_C"/>
    <property type="match status" value="1"/>
</dbReference>
<comment type="caution">
    <text evidence="3">The sequence shown here is derived from an EMBL/GenBank/DDBJ whole genome shotgun (WGS) entry which is preliminary data.</text>
</comment>
<evidence type="ECO:0000313" key="3">
    <source>
        <dbReference type="EMBL" id="NVN38510.1"/>
    </source>
</evidence>
<evidence type="ECO:0000313" key="4">
    <source>
        <dbReference type="Proteomes" id="UP000522590"/>
    </source>
</evidence>
<dbReference type="InterPro" id="IPR015126">
    <property type="entry name" value="Mu_I-gamma"/>
</dbReference>
<dbReference type="Gene3D" id="3.30.420.10">
    <property type="entry name" value="Ribonuclease H-like superfamily/Ribonuclease H"/>
    <property type="match status" value="1"/>
</dbReference>
<dbReference type="PROSITE" id="PS50994">
    <property type="entry name" value="INTEGRASE"/>
    <property type="match status" value="1"/>
</dbReference>
<reference evidence="3 4" key="1">
    <citation type="submission" date="2020-06" db="EMBL/GenBank/DDBJ databases">
        <title>Description of novel acetic acid bacteria.</title>
        <authorList>
            <person name="Sombolestani A."/>
        </authorList>
    </citation>
    <scope>NUCLEOTIDE SEQUENCE [LARGE SCALE GENOMIC DNA]</scope>
    <source>
        <strain evidence="3 4">LMG 25</strain>
    </source>
</reference>
<sequence length="557" mass="62710">MGEARVHSSIGSIQAACDVNDATWELATSRSELLRPLAEAECSNALEVRYVAQRLGLSVQHTYRLIKKLREEKTTSALIPHARGPRPGSRRLSDAVERLIMEVVKKSYLQREKPTLTRVYRHLCEACRAVDRKPPSMKALRARINAIDLKKQVRRREGPAVAEAHFHQIKGSLETTRPLEIVQIDHTKVDLILVDDVTRCSIGRPWLTLVLDVHTRMVLGFLLSLEAPSATSVALAVAQAVLPKDTWRAERLIEHSWPTAGLPTCIHVDNGAEFHSRAFERGCAQHGVEIVYRPPATPRYGGHIERLMGTLMGRIQCLPGTTFSNVQARGDYASEARACLSFREFERILALEVLGPYHNEVHRSLGCTPVARWVEATQGISLRHPVDEQGFLLDFMPFQERVVRRDGVRLFNIQYQDGALAHLLGRPGTKMRVKYDPRNLSAVFVELSDGDHIRVPYADLRRAPITLWEHREAVRTLRQEGRRSIDEHAIFSAIVTQRAILDEARGRNRQARRKTVRREVAHALTPEPVPAEGQITEEDDARIALPPPGATSGVEIW</sequence>
<organism evidence="3 4">
    <name type="scientific">Komagataeibacter swingsii</name>
    <dbReference type="NCBI Taxonomy" id="215220"/>
    <lineage>
        <taxon>Bacteria</taxon>
        <taxon>Pseudomonadati</taxon>
        <taxon>Pseudomonadota</taxon>
        <taxon>Alphaproteobacteria</taxon>
        <taxon>Acetobacterales</taxon>
        <taxon>Acetobacteraceae</taxon>
        <taxon>Komagataeibacter</taxon>
    </lineage>
</organism>
<dbReference type="InterPro" id="IPR001584">
    <property type="entry name" value="Integrase_cat-core"/>
</dbReference>
<dbReference type="InterPro" id="IPR036397">
    <property type="entry name" value="RNaseH_sf"/>
</dbReference>
<evidence type="ECO:0000259" key="2">
    <source>
        <dbReference type="PROSITE" id="PS50994"/>
    </source>
</evidence>
<gene>
    <name evidence="3" type="ORF">HUK81_16640</name>
</gene>
<name>A0A850P7F8_9PROT</name>
<dbReference type="Pfam" id="PF09039">
    <property type="entry name" value="HTH_Tnp_Mu_2"/>
    <property type="match status" value="1"/>
</dbReference>
<feature type="domain" description="Integrase catalytic" evidence="2">
    <location>
        <begin position="174"/>
        <end position="377"/>
    </location>
</feature>
<accession>A0A850P7F8</accession>
<dbReference type="AlphaFoldDB" id="A0A850P7F8"/>
<dbReference type="SUPFAM" id="SSF50610">
    <property type="entry name" value="mu transposase, C-terminal domain"/>
    <property type="match status" value="1"/>
</dbReference>
<dbReference type="InterPro" id="IPR015378">
    <property type="entry name" value="Transposase-like_Mu_C"/>
</dbReference>